<dbReference type="Proteomes" id="UP001597180">
    <property type="component" value="Unassembled WGS sequence"/>
</dbReference>
<dbReference type="Gene3D" id="2.60.120.430">
    <property type="entry name" value="Galactose-binding lectin"/>
    <property type="match status" value="1"/>
</dbReference>
<dbReference type="SUPFAM" id="SSF49265">
    <property type="entry name" value="Fibronectin type III"/>
    <property type="match status" value="1"/>
</dbReference>
<dbReference type="GO" id="GO:0016798">
    <property type="term" value="F:hydrolase activity, acting on glycosyl bonds"/>
    <property type="evidence" value="ECO:0007669"/>
    <property type="project" value="UniProtKB-KW"/>
</dbReference>
<dbReference type="CDD" id="cd00063">
    <property type="entry name" value="FN3"/>
    <property type="match status" value="1"/>
</dbReference>
<protein>
    <submittedName>
        <fullName evidence="2">Phosphodiester glycosidase family protein</fullName>
    </submittedName>
</protein>
<dbReference type="InterPro" id="IPR036116">
    <property type="entry name" value="FN3_sf"/>
</dbReference>
<evidence type="ECO:0000313" key="2">
    <source>
        <dbReference type="EMBL" id="MFD1219909.1"/>
    </source>
</evidence>
<evidence type="ECO:0000259" key="1">
    <source>
        <dbReference type="PROSITE" id="PS50853"/>
    </source>
</evidence>
<comment type="caution">
    <text evidence="2">The sequence shown here is derived from an EMBL/GenBank/DDBJ whole genome shotgun (WGS) entry which is preliminary data.</text>
</comment>
<keyword evidence="2" id="KW-0326">Glycosidase</keyword>
<dbReference type="PANTHER" id="PTHR40446:SF2">
    <property type="entry name" value="N-ACETYLGLUCOSAMINE-1-PHOSPHODIESTER ALPHA-N-ACETYLGLUCOSAMINIDASE"/>
    <property type="match status" value="1"/>
</dbReference>
<dbReference type="InterPro" id="IPR013783">
    <property type="entry name" value="Ig-like_fold"/>
</dbReference>
<proteinExistence type="predicted"/>
<dbReference type="InterPro" id="IPR018711">
    <property type="entry name" value="NAGPA"/>
</dbReference>
<keyword evidence="2" id="KW-0378">Hydrolase</keyword>
<evidence type="ECO:0000313" key="3">
    <source>
        <dbReference type="Proteomes" id="UP001597180"/>
    </source>
</evidence>
<dbReference type="EMBL" id="JBHTLU010000012">
    <property type="protein sequence ID" value="MFD1219909.1"/>
    <property type="molecule type" value="Genomic_DNA"/>
</dbReference>
<sequence>MKRTSIVWRYLVTGFITAAVLATPVNVRMDAGIVHAESVQWQTLDEKQYSVAPGVLHTSRTLIGNGLRESVHLLEVDPANPYVKVEAVSSHGEVSAPATVSQMLGELEQQGERPVAGTNGDFFSTVGVPSGLMISNGELVSSPSTSKIAMAIMPDHSVKLEENVTMTSKLTKDNGESLTLTMINRTRAATHTNHAFLYNWRFGSSTRTPGGGIEAVIRADDPANKLIPGQPVSGVVESISEASDTPIEPGTFVLSATGSKADWVRQKLAVGTRLRLDISFSKGFGEAEQVISGNSTLGYVLLKNGVVSPTVLDPADANTSDRHPRTMVATKQGKLYLLTVDGRQPGHSDGITMAEGAYYLQSLGMENAINIDGGGSTTYYVRQPGDMHPSLLNRPSDGHDRAVGNAIAIITTAPVGPLNTLVVNPEAPLQVAAGSRVEFEVKGRDAYGNGVPVSREELQWSVQGAVGTVDRKGSFTASLTPGTGHLTVQSGSVMKQIEVIVVDALERLVLEPNPAVIEPGAVAVFQPQAFNTEGQRVWISPERLAWSVEGAIGTVTSDGKLQAAYGTADGKVHASFGQVSAEAVVQVGKLPQLLEPFESTDHMQTKDANAVAGSVTINAVARPNPVRYGTKSLKLTYDFTGKGGTSNAYVNLLDENGEIGREVEGKPYRFGLWVYGDSNRHYLRLGVTDGNGTNRIFDLTEPGALDWTGWKYVTAPVPENTIYPLKVRYIVVSESDPANKNKGAVYLDNLRAEYMDLGEDVTGPVFSDPTPAPGTEVTGLRPSISVNVTDEGSGVDPSSIIAVVDGVSVNATYDPERKRILVLPGSNLSSEGDHHIKIEAADKAGTYAIPAAEWSFRVKAPDHLPPVWNGGAALTVTDVTYHAATIHWNPASDNIGVQGYRIYRNDQTVDAILSDRCQQECSYRMDDLVGYTSYRVEVEAYDAAGNSTRSGAVPLLTAKDTLPPGDTVSLQVYGLSHTIQVTFVPPQDKDYAGTRVVISPKGGNDKKERSVELFAPPGVTRVEASSLKHGFYEVLVQALDTSGNLSTGVLKQVKLNEGKE</sequence>
<dbReference type="PANTHER" id="PTHR40446">
    <property type="entry name" value="N-ACETYLGLUCOSAMINE-1-PHOSPHODIESTER ALPHA-N-ACETYLGLUCOSAMINIDASE"/>
    <property type="match status" value="1"/>
</dbReference>
<dbReference type="SMART" id="SM00060">
    <property type="entry name" value="FN3"/>
    <property type="match status" value="2"/>
</dbReference>
<dbReference type="RefSeq" id="WP_345594421.1">
    <property type="nucleotide sequence ID" value="NZ_BAABJG010000055.1"/>
</dbReference>
<dbReference type="Pfam" id="PF09992">
    <property type="entry name" value="NAGPA"/>
    <property type="match status" value="1"/>
</dbReference>
<dbReference type="InterPro" id="IPR003961">
    <property type="entry name" value="FN3_dom"/>
</dbReference>
<organism evidence="2 3">
    <name type="scientific">Paenibacillus vulneris</name>
    <dbReference type="NCBI Taxonomy" id="1133364"/>
    <lineage>
        <taxon>Bacteria</taxon>
        <taxon>Bacillati</taxon>
        <taxon>Bacillota</taxon>
        <taxon>Bacilli</taxon>
        <taxon>Bacillales</taxon>
        <taxon>Paenibacillaceae</taxon>
        <taxon>Paenibacillus</taxon>
    </lineage>
</organism>
<dbReference type="Pfam" id="PF00041">
    <property type="entry name" value="fn3"/>
    <property type="match status" value="1"/>
</dbReference>
<dbReference type="Gene3D" id="2.60.40.10">
    <property type="entry name" value="Immunoglobulins"/>
    <property type="match status" value="1"/>
</dbReference>
<reference evidence="3" key="1">
    <citation type="journal article" date="2019" name="Int. J. Syst. Evol. Microbiol.">
        <title>The Global Catalogue of Microorganisms (GCM) 10K type strain sequencing project: providing services to taxonomists for standard genome sequencing and annotation.</title>
        <authorList>
            <consortium name="The Broad Institute Genomics Platform"/>
            <consortium name="The Broad Institute Genome Sequencing Center for Infectious Disease"/>
            <person name="Wu L."/>
            <person name="Ma J."/>
        </authorList>
    </citation>
    <scope>NUCLEOTIDE SEQUENCE [LARGE SCALE GENOMIC DNA]</scope>
    <source>
        <strain evidence="3">CCUG 53270</strain>
    </source>
</reference>
<name>A0ABW3UHW7_9BACL</name>
<keyword evidence="3" id="KW-1185">Reference proteome</keyword>
<gene>
    <name evidence="2" type="ORF">ACFQ4B_07250</name>
</gene>
<accession>A0ABW3UHW7</accession>
<feature type="domain" description="Fibronectin type-III" evidence="1">
    <location>
        <begin position="870"/>
        <end position="960"/>
    </location>
</feature>
<dbReference type="PROSITE" id="PS50853">
    <property type="entry name" value="FN3"/>
    <property type="match status" value="1"/>
</dbReference>